<reference evidence="3" key="1">
    <citation type="submission" date="2018-08" db="EMBL/GenBank/DDBJ databases">
        <authorList>
            <person name="Chevrot R."/>
        </authorList>
    </citation>
    <scope>NUCLEOTIDE SEQUENCE [LARGE SCALE GENOMIC DNA]</scope>
</reference>
<accession>A0A383RFU2</accession>
<dbReference type="AlphaFoldDB" id="A0A383RFU2"/>
<proteinExistence type="predicted"/>
<gene>
    <name evidence="2" type="ORF">PBLR_13943</name>
</gene>
<evidence type="ECO:0000313" key="3">
    <source>
        <dbReference type="Proteomes" id="UP000304148"/>
    </source>
</evidence>
<protein>
    <submittedName>
        <fullName evidence="2">Uncharacterized protein</fullName>
    </submittedName>
</protein>
<sequence length="56" mass="6432">MPLGALKLKREKRDNTSNNRAVPITMSIREDPPSWVQSVVTAYKTLKVHLYCDMID</sequence>
<organism evidence="2 3">
    <name type="scientific">Paenibacillus alvei</name>
    <name type="common">Bacillus alvei</name>
    <dbReference type="NCBI Taxonomy" id="44250"/>
    <lineage>
        <taxon>Bacteria</taxon>
        <taxon>Bacillati</taxon>
        <taxon>Bacillota</taxon>
        <taxon>Bacilli</taxon>
        <taxon>Bacillales</taxon>
        <taxon>Paenibacillaceae</taxon>
        <taxon>Paenibacillus</taxon>
    </lineage>
</organism>
<evidence type="ECO:0000256" key="1">
    <source>
        <dbReference type="SAM" id="MobiDB-lite"/>
    </source>
</evidence>
<feature type="region of interest" description="Disordered" evidence="1">
    <location>
        <begin position="1"/>
        <end position="24"/>
    </location>
</feature>
<dbReference type="Proteomes" id="UP000304148">
    <property type="component" value="Chromosome"/>
</dbReference>
<name>A0A383RFU2_PAEAL</name>
<evidence type="ECO:0000313" key="2">
    <source>
        <dbReference type="EMBL" id="SYX85521.1"/>
    </source>
</evidence>
<dbReference type="EMBL" id="LS992241">
    <property type="protein sequence ID" value="SYX85521.1"/>
    <property type="molecule type" value="Genomic_DNA"/>
</dbReference>